<dbReference type="AlphaFoldDB" id="A0A9N8Z7K8"/>
<feature type="non-terminal residue" evidence="1">
    <location>
        <position position="1"/>
    </location>
</feature>
<protein>
    <submittedName>
        <fullName evidence="1">9687_t:CDS:1</fullName>
    </submittedName>
</protein>
<gene>
    <name evidence="1" type="ORF">CPELLU_LOCUS1074</name>
</gene>
<sequence>ALTQVSCLFDNTEPSKVFVTDRKLALIYAIHDIFSNSKNILCRWHMEKNILTKCKDHFCTNQEWEAFLCCWIEIVKSKTEEEFSIC</sequence>
<evidence type="ECO:0000313" key="1">
    <source>
        <dbReference type="EMBL" id="CAG8471066.1"/>
    </source>
</evidence>
<proteinExistence type="predicted"/>
<dbReference type="PANTHER" id="PTHR31569:SF4">
    <property type="entry name" value="SWIM-TYPE DOMAIN-CONTAINING PROTEIN"/>
    <property type="match status" value="1"/>
</dbReference>
<dbReference type="Proteomes" id="UP000789759">
    <property type="component" value="Unassembled WGS sequence"/>
</dbReference>
<name>A0A9N8Z7K8_9GLOM</name>
<keyword evidence="2" id="KW-1185">Reference proteome</keyword>
<accession>A0A9N8Z7K8</accession>
<dbReference type="OrthoDB" id="2420627at2759"/>
<evidence type="ECO:0000313" key="2">
    <source>
        <dbReference type="Proteomes" id="UP000789759"/>
    </source>
</evidence>
<reference evidence="1" key="1">
    <citation type="submission" date="2021-06" db="EMBL/GenBank/DDBJ databases">
        <authorList>
            <person name="Kallberg Y."/>
            <person name="Tangrot J."/>
            <person name="Rosling A."/>
        </authorList>
    </citation>
    <scope>NUCLEOTIDE SEQUENCE</scope>
    <source>
        <strain evidence="1">FL966</strain>
    </source>
</reference>
<dbReference type="InterPro" id="IPR052579">
    <property type="entry name" value="Zinc_finger_SWIM"/>
</dbReference>
<dbReference type="PANTHER" id="PTHR31569">
    <property type="entry name" value="SWIM-TYPE DOMAIN-CONTAINING PROTEIN"/>
    <property type="match status" value="1"/>
</dbReference>
<dbReference type="EMBL" id="CAJVQA010000369">
    <property type="protein sequence ID" value="CAG8471066.1"/>
    <property type="molecule type" value="Genomic_DNA"/>
</dbReference>
<organism evidence="1 2">
    <name type="scientific">Cetraspora pellucida</name>
    <dbReference type="NCBI Taxonomy" id="1433469"/>
    <lineage>
        <taxon>Eukaryota</taxon>
        <taxon>Fungi</taxon>
        <taxon>Fungi incertae sedis</taxon>
        <taxon>Mucoromycota</taxon>
        <taxon>Glomeromycotina</taxon>
        <taxon>Glomeromycetes</taxon>
        <taxon>Diversisporales</taxon>
        <taxon>Gigasporaceae</taxon>
        <taxon>Cetraspora</taxon>
    </lineage>
</organism>
<comment type="caution">
    <text evidence="1">The sequence shown here is derived from an EMBL/GenBank/DDBJ whole genome shotgun (WGS) entry which is preliminary data.</text>
</comment>